<feature type="domain" description="Helicase C-terminal" evidence="15">
    <location>
        <begin position="825"/>
        <end position="982"/>
    </location>
</feature>
<dbReference type="InterPro" id="IPR047112">
    <property type="entry name" value="RecG/Mfd"/>
</dbReference>
<dbReference type="FunFam" id="3.40.50.300:FF:000546">
    <property type="entry name" value="Transcription-repair-coupling factor"/>
    <property type="match status" value="1"/>
</dbReference>
<dbReference type="SMART" id="SM00490">
    <property type="entry name" value="HELICc"/>
    <property type="match status" value="1"/>
</dbReference>
<evidence type="ECO:0000256" key="4">
    <source>
        <dbReference type="ARBA" id="ARBA00022763"/>
    </source>
</evidence>
<dbReference type="Gene3D" id="3.40.50.11180">
    <property type="match status" value="1"/>
</dbReference>
<dbReference type="SMART" id="SM01058">
    <property type="entry name" value="CarD_TRCF"/>
    <property type="match status" value="1"/>
</dbReference>
<evidence type="ECO:0000259" key="14">
    <source>
        <dbReference type="PROSITE" id="PS51192"/>
    </source>
</evidence>
<evidence type="ECO:0000313" key="16">
    <source>
        <dbReference type="EMBL" id="SDN21604.1"/>
    </source>
</evidence>
<dbReference type="InterPro" id="IPR027417">
    <property type="entry name" value="P-loop_NTPase"/>
</dbReference>
<dbReference type="SMART" id="SM00487">
    <property type="entry name" value="DEXDc"/>
    <property type="match status" value="1"/>
</dbReference>
<evidence type="ECO:0000256" key="12">
    <source>
        <dbReference type="ARBA" id="ARBA00070128"/>
    </source>
</evidence>
<keyword evidence="2 13" id="KW-0963">Cytoplasm</keyword>
<keyword evidence="4 13" id="KW-0227">DNA damage</keyword>
<dbReference type="PROSITE" id="PS51194">
    <property type="entry name" value="HELICASE_CTER"/>
    <property type="match status" value="1"/>
</dbReference>
<dbReference type="SUPFAM" id="SSF143517">
    <property type="entry name" value="TRCF domain-like"/>
    <property type="match status" value="1"/>
</dbReference>
<dbReference type="Pfam" id="PF02559">
    <property type="entry name" value="CarD_TRCF_RID"/>
    <property type="match status" value="1"/>
</dbReference>
<name>A0A1G9ZJX8_9ACTN</name>
<protein>
    <recommendedName>
        <fullName evidence="12 13">Transcription-repair-coupling factor</fullName>
        <shortName evidence="13">TRCF</shortName>
        <ecNumber evidence="13">3.6.4.-</ecNumber>
    </recommendedName>
</protein>
<proteinExistence type="inferred from homology"/>
<keyword evidence="17" id="KW-1185">Reference proteome</keyword>
<dbReference type="GO" id="GO:0003684">
    <property type="term" value="F:damaged DNA binding"/>
    <property type="evidence" value="ECO:0007669"/>
    <property type="project" value="InterPro"/>
</dbReference>
<sequence length="1186" mass="128779">MTLRGVLDVVLTDPGVARVVAAAGNAELAVTAPPSVQPLVAAALAGGGRGAGRSAGAGVPVLVVTAGERDADAVADQLRCFLPDRRTEVFPAWETLPHERLSPRADTVGRRLAVLRDLTHPGANGAVDVLVAPVRSVLQPLAPGLGDLVPVELEPGDTAELDDVARALADAAYTRVELVEKRGEFAVRGGLLDVFPPTEPHPVRVEFWGDEVDELRYFSAADQRSLDERPERLWAPPCRELLLTDEVRARAAELAAEHPGLLDILGKLAEGIAVEGMESLTPALIEGELQLLTDLVPAGTHVLVCDPERVRSRAADLVRTAEEFLAASWATAAEAGEAPLDLGASSFRTLEDVEAAARGRGLPWWSTGAFTLQTEDDDTHVTLDATTVERFAGDVPRAVEQLRAWSRDGWRVVVTFAGPGPAQRAADQFTEADLGARLVPDIATAPEQGLAHVTQGNLETGFAFPGVGLALLTEHDLTGQRGTTMRDAVKMPARRRNAVDLVQLQPGDLVVHEHHGIGRYIEMVSRTINGGQRDYLIVEYAPSKRNQPPDRLFVPTDALDQLTRYVGGEAPALSKLGGADWQKTKGQARKAVKQIAAELIRLYSARMATKGHAFGPDTVWQRELEDAFPFQETPDQLAAIDEVKADMANPVPMDRIICGDVGYGKTEIAVRAAFKAVQDGKQVAVLVPTTLLANQHHKTFSERFAQFPVTVKVLSRFQSDAESAETLRQLAAGEVDVLVGTHRLLQPTTRFKDLGLVIVDEEQRFGVEHKEYLKTMRTAVDVLSMSATPIPRTLEMSLTGIREMSTILTPPEERHPVLTYVGAWDDKQMAAAIRRELLRDGQVFVIHNRVQSIDKAAAKIRALVPEARVAVGHGQMKEHELERIMVGFWEKEYDVLVATTIVESGLDIPNANTLIVDRADTFGLSQLHQIRGRVGRGRERAYAYFTYDPSRPLTETSVDRLTTIAHNTDLGAGMAVAMKDLEIRGSGNLLGGEQSGHIAGVGFDLYVRLVGEAVTDYRAQLAGEEPPAEPADVRVDLPVDAHLPHDYVPGERLRMEAYRKVASVQSDEQAQAVLDELTDRYGAPPAPVLNLLAVARFRAAVRQWGITEVSMQGRAIRISPVPLPESKQMRLARLADGATYKSAVDTISLKVPVGPDRRTPLRDVALLDHLHSLLAALLEQPVAKAS</sequence>
<dbReference type="NCBIfam" id="TIGR00580">
    <property type="entry name" value="mfd"/>
    <property type="match status" value="1"/>
</dbReference>
<feature type="domain" description="Helicase ATP-binding" evidence="14">
    <location>
        <begin position="646"/>
        <end position="807"/>
    </location>
</feature>
<keyword evidence="5 13" id="KW-0378">Hydrolase</keyword>
<dbReference type="Pfam" id="PF00271">
    <property type="entry name" value="Helicase_C"/>
    <property type="match status" value="1"/>
</dbReference>
<comment type="similarity">
    <text evidence="11 13">In the C-terminal section; belongs to the helicase family. RecG subfamily.</text>
</comment>
<dbReference type="HAMAP" id="MF_00969">
    <property type="entry name" value="TRCF"/>
    <property type="match status" value="1"/>
</dbReference>
<dbReference type="GO" id="GO:0006355">
    <property type="term" value="P:regulation of DNA-templated transcription"/>
    <property type="evidence" value="ECO:0007669"/>
    <property type="project" value="UniProtKB-UniRule"/>
</dbReference>
<dbReference type="STRING" id="1137991.SAMN05660642_04326"/>
<evidence type="ECO:0000256" key="7">
    <source>
        <dbReference type="ARBA" id="ARBA00022840"/>
    </source>
</evidence>
<keyword evidence="3 13" id="KW-0547">Nucleotide-binding</keyword>
<dbReference type="InterPro" id="IPR037235">
    <property type="entry name" value="TRCF-like_C_D7"/>
</dbReference>
<dbReference type="InterPro" id="IPR003711">
    <property type="entry name" value="CarD-like/TRCF_RID"/>
</dbReference>
<evidence type="ECO:0000259" key="15">
    <source>
        <dbReference type="PROSITE" id="PS51194"/>
    </source>
</evidence>
<evidence type="ECO:0000256" key="8">
    <source>
        <dbReference type="ARBA" id="ARBA00023125"/>
    </source>
</evidence>
<accession>A0A1G9ZJX8</accession>
<dbReference type="GO" id="GO:0003678">
    <property type="term" value="F:DNA helicase activity"/>
    <property type="evidence" value="ECO:0007669"/>
    <property type="project" value="TreeGrafter"/>
</dbReference>
<dbReference type="EC" id="3.6.4.-" evidence="13"/>
<dbReference type="FunFam" id="3.40.50.300:FF:000300">
    <property type="entry name" value="Transcription-repair-coupling factor"/>
    <property type="match status" value="1"/>
</dbReference>
<dbReference type="SUPFAM" id="SSF52540">
    <property type="entry name" value="P-loop containing nucleoside triphosphate hydrolases"/>
    <property type="match status" value="4"/>
</dbReference>
<dbReference type="AlphaFoldDB" id="A0A1G9ZJX8"/>
<dbReference type="GO" id="GO:0005524">
    <property type="term" value="F:ATP binding"/>
    <property type="evidence" value="ECO:0007669"/>
    <property type="project" value="UniProtKB-UniRule"/>
</dbReference>
<dbReference type="InterPro" id="IPR001650">
    <property type="entry name" value="Helicase_C-like"/>
</dbReference>
<dbReference type="Gene3D" id="3.40.50.300">
    <property type="entry name" value="P-loop containing nucleotide triphosphate hydrolases"/>
    <property type="match status" value="2"/>
</dbReference>
<evidence type="ECO:0000256" key="13">
    <source>
        <dbReference type="HAMAP-Rule" id="MF_00969"/>
    </source>
</evidence>
<dbReference type="InterPro" id="IPR005118">
    <property type="entry name" value="TRCF_C"/>
</dbReference>
<dbReference type="InterPro" id="IPR004576">
    <property type="entry name" value="Mfd"/>
</dbReference>
<evidence type="ECO:0000256" key="11">
    <source>
        <dbReference type="ARBA" id="ARBA00061399"/>
    </source>
</evidence>
<evidence type="ECO:0000256" key="2">
    <source>
        <dbReference type="ARBA" id="ARBA00022490"/>
    </source>
</evidence>
<dbReference type="PANTHER" id="PTHR47964">
    <property type="entry name" value="ATP-DEPENDENT DNA HELICASE HOMOLOG RECG, CHLOROPLASTIC"/>
    <property type="match status" value="1"/>
</dbReference>
<evidence type="ECO:0000256" key="9">
    <source>
        <dbReference type="ARBA" id="ARBA00023204"/>
    </source>
</evidence>
<dbReference type="PANTHER" id="PTHR47964:SF1">
    <property type="entry name" value="ATP-DEPENDENT DNA HELICASE HOMOLOG RECG, CHLOROPLASTIC"/>
    <property type="match status" value="1"/>
</dbReference>
<evidence type="ECO:0000256" key="6">
    <source>
        <dbReference type="ARBA" id="ARBA00022806"/>
    </source>
</evidence>
<dbReference type="Gene3D" id="3.30.2060.10">
    <property type="entry name" value="Penicillin-binding protein 1b domain"/>
    <property type="match status" value="1"/>
</dbReference>
<dbReference type="RefSeq" id="WP_091223265.1">
    <property type="nucleotide sequence ID" value="NZ_FNHE01000014.1"/>
</dbReference>
<dbReference type="InterPro" id="IPR036101">
    <property type="entry name" value="CarD-like/TRCF_RID_sf"/>
</dbReference>
<dbReference type="Proteomes" id="UP000198680">
    <property type="component" value="Unassembled WGS sequence"/>
</dbReference>
<dbReference type="GO" id="GO:0016787">
    <property type="term" value="F:hydrolase activity"/>
    <property type="evidence" value="ECO:0007669"/>
    <property type="project" value="UniProtKB-KW"/>
</dbReference>
<dbReference type="SUPFAM" id="SSF141259">
    <property type="entry name" value="CarD-like"/>
    <property type="match status" value="1"/>
</dbReference>
<reference evidence="17" key="1">
    <citation type="submission" date="2016-10" db="EMBL/GenBank/DDBJ databases">
        <authorList>
            <person name="Varghese N."/>
            <person name="Submissions S."/>
        </authorList>
    </citation>
    <scope>NUCLEOTIDE SEQUENCE [LARGE SCALE GENOMIC DNA]</scope>
    <source>
        <strain evidence="17">DSM 45419</strain>
    </source>
</reference>
<dbReference type="Pfam" id="PF17757">
    <property type="entry name" value="UvrB_inter"/>
    <property type="match status" value="1"/>
</dbReference>
<evidence type="ECO:0000256" key="1">
    <source>
        <dbReference type="ARBA" id="ARBA00004496"/>
    </source>
</evidence>
<dbReference type="SMART" id="SM00982">
    <property type="entry name" value="TRCF"/>
    <property type="match status" value="1"/>
</dbReference>
<dbReference type="Pfam" id="PF00270">
    <property type="entry name" value="DEAD"/>
    <property type="match status" value="1"/>
</dbReference>
<evidence type="ECO:0000256" key="10">
    <source>
        <dbReference type="ARBA" id="ARBA00061104"/>
    </source>
</evidence>
<dbReference type="PROSITE" id="PS51192">
    <property type="entry name" value="HELICASE_ATP_BIND_1"/>
    <property type="match status" value="1"/>
</dbReference>
<comment type="function">
    <text evidence="13">Couples transcription and DNA repair by recognizing RNA polymerase (RNAP) stalled at DNA lesions. Mediates ATP-dependent release of RNAP and its truncated transcript from the DNA, and recruitment of nucleotide excision repair machinery to the damaged site.</text>
</comment>
<dbReference type="OrthoDB" id="9804325at2"/>
<dbReference type="Pfam" id="PF03461">
    <property type="entry name" value="TRCF"/>
    <property type="match status" value="1"/>
</dbReference>
<evidence type="ECO:0000313" key="17">
    <source>
        <dbReference type="Proteomes" id="UP000198680"/>
    </source>
</evidence>
<comment type="subcellular location">
    <subcellularLocation>
        <location evidence="1 13">Cytoplasm</location>
    </subcellularLocation>
</comment>
<dbReference type="GO" id="GO:0005737">
    <property type="term" value="C:cytoplasm"/>
    <property type="evidence" value="ECO:0007669"/>
    <property type="project" value="UniProtKB-SubCell"/>
</dbReference>
<keyword evidence="8 13" id="KW-0238">DNA-binding</keyword>
<dbReference type="CDD" id="cd17991">
    <property type="entry name" value="DEXHc_TRCF"/>
    <property type="match status" value="1"/>
</dbReference>
<organism evidence="16 17">
    <name type="scientific">Geodermatophilus siccatus</name>
    <dbReference type="NCBI Taxonomy" id="1137991"/>
    <lineage>
        <taxon>Bacteria</taxon>
        <taxon>Bacillati</taxon>
        <taxon>Actinomycetota</taxon>
        <taxon>Actinomycetes</taxon>
        <taxon>Geodermatophilales</taxon>
        <taxon>Geodermatophilaceae</taxon>
        <taxon>Geodermatophilus</taxon>
    </lineage>
</organism>
<evidence type="ECO:0000256" key="5">
    <source>
        <dbReference type="ARBA" id="ARBA00022801"/>
    </source>
</evidence>
<dbReference type="InterPro" id="IPR041471">
    <property type="entry name" value="UvrB_inter"/>
</dbReference>
<dbReference type="EMBL" id="FNHE01000014">
    <property type="protein sequence ID" value="SDN21604.1"/>
    <property type="molecule type" value="Genomic_DNA"/>
</dbReference>
<dbReference type="Gene3D" id="3.90.1150.50">
    <property type="entry name" value="Transcription-repair-coupling factor, D7 domain"/>
    <property type="match status" value="1"/>
</dbReference>
<keyword evidence="7 13" id="KW-0067">ATP-binding</keyword>
<keyword evidence="9 13" id="KW-0234">DNA repair</keyword>
<keyword evidence="6" id="KW-0347">Helicase</keyword>
<comment type="similarity">
    <text evidence="10 13">In the N-terminal section; belongs to the UvrB family.</text>
</comment>
<dbReference type="InterPro" id="IPR014001">
    <property type="entry name" value="Helicase_ATP-bd"/>
</dbReference>
<dbReference type="GO" id="GO:0000716">
    <property type="term" value="P:transcription-coupled nucleotide-excision repair, DNA damage recognition"/>
    <property type="evidence" value="ECO:0007669"/>
    <property type="project" value="UniProtKB-UniRule"/>
</dbReference>
<gene>
    <name evidence="13" type="primary">mfd</name>
    <name evidence="16" type="ORF">SAMN05660642_04326</name>
</gene>
<dbReference type="Gene3D" id="2.40.10.170">
    <property type="match status" value="1"/>
</dbReference>
<dbReference type="InterPro" id="IPR011545">
    <property type="entry name" value="DEAD/DEAH_box_helicase_dom"/>
</dbReference>
<evidence type="ECO:0000256" key="3">
    <source>
        <dbReference type="ARBA" id="ARBA00022741"/>
    </source>
</evidence>